<organism evidence="1 2">
    <name type="scientific">Panagrolaimus sp. PS1159</name>
    <dbReference type="NCBI Taxonomy" id="55785"/>
    <lineage>
        <taxon>Eukaryota</taxon>
        <taxon>Metazoa</taxon>
        <taxon>Ecdysozoa</taxon>
        <taxon>Nematoda</taxon>
        <taxon>Chromadorea</taxon>
        <taxon>Rhabditida</taxon>
        <taxon>Tylenchina</taxon>
        <taxon>Panagrolaimomorpha</taxon>
        <taxon>Panagrolaimoidea</taxon>
        <taxon>Panagrolaimidae</taxon>
        <taxon>Panagrolaimus</taxon>
    </lineage>
</organism>
<evidence type="ECO:0000313" key="2">
    <source>
        <dbReference type="WBParaSite" id="PS1159_v2.g1254.t1"/>
    </source>
</evidence>
<dbReference type="Proteomes" id="UP000887580">
    <property type="component" value="Unplaced"/>
</dbReference>
<protein>
    <submittedName>
        <fullName evidence="2">Uncharacterized protein</fullName>
    </submittedName>
</protein>
<evidence type="ECO:0000313" key="1">
    <source>
        <dbReference type="Proteomes" id="UP000887580"/>
    </source>
</evidence>
<accession>A0AC35F0A9</accession>
<dbReference type="WBParaSite" id="PS1159_v2.g1254.t1">
    <property type="protein sequence ID" value="PS1159_v2.g1254.t1"/>
    <property type="gene ID" value="PS1159_v2.g1254"/>
</dbReference>
<proteinExistence type="predicted"/>
<name>A0AC35F0A9_9BILA</name>
<reference evidence="2" key="1">
    <citation type="submission" date="2022-11" db="UniProtKB">
        <authorList>
            <consortium name="WormBaseParasite"/>
        </authorList>
    </citation>
    <scope>IDENTIFICATION</scope>
</reference>
<sequence>MQETVRRVIMYIANRAGEIIRTSNHQWTFGRRMSNIQTQNYNILNMIYHLSQHYRNGAVHLQPLLDFYKDKCMSSIKTTICMVLASMLKEDIINLQPGISPYMSELGDHLAAFSRHFRSLQMLNSSVEETHNFVTFVFEQFLLHISLVRPINSTTAARHANDLRSLINVFLKHFSCRTSNYINSRVQFIKFIEELPESISELPMPYSSTEMSPEEYTAWFRKETESHLIDFYHTLISSITFKYKNSEKPTFINDLKKICETWKDTVSAIDSDEITIHNRHLIKNGDA</sequence>